<gene>
    <name evidence="3" type="ORF">CYR32_07850</name>
</gene>
<dbReference type="SUPFAM" id="SSF63380">
    <property type="entry name" value="Riboflavin synthase domain-like"/>
    <property type="match status" value="1"/>
</dbReference>
<evidence type="ECO:0000256" key="1">
    <source>
        <dbReference type="ARBA" id="ARBA00035644"/>
    </source>
</evidence>
<feature type="domain" description="FAD-binding FR-type" evidence="2">
    <location>
        <begin position="17"/>
        <end position="142"/>
    </location>
</feature>
<reference evidence="3 4" key="1">
    <citation type="submission" date="2017-12" db="EMBL/GenBank/DDBJ databases">
        <title>Characterization of six clinical isolates of Enterochimera gen. nov., a novel genus of the Yersiniaciae family and the three species Enterochimera arupensis sp. nov., Enterochimera coloradensis sp. nov, and Enterochimera californica sp. nov.</title>
        <authorList>
            <person name="Rossi A."/>
            <person name="Fisher M."/>
        </authorList>
    </citation>
    <scope>NUCLEOTIDE SEQUENCE [LARGE SCALE GENOMIC DNA]</scope>
    <source>
        <strain evidence="4">2016-Iso4</strain>
    </source>
</reference>
<proteinExistence type="inferred from homology"/>
<dbReference type="InterPro" id="IPR039374">
    <property type="entry name" value="SIP_fam"/>
</dbReference>
<keyword evidence="4" id="KW-1185">Reference proteome</keyword>
<name>A0A2N5E6J9_9GAMM</name>
<dbReference type="Proteomes" id="UP000234503">
    <property type="component" value="Unassembled WGS sequence"/>
</dbReference>
<dbReference type="PANTHER" id="PTHR30157">
    <property type="entry name" value="FERRIC REDUCTASE, NADPH-DEPENDENT"/>
    <property type="match status" value="1"/>
</dbReference>
<protein>
    <submittedName>
        <fullName evidence="3">NADPH-dependent ferric siderophore reductase</fullName>
    </submittedName>
</protein>
<dbReference type="CDD" id="cd06193">
    <property type="entry name" value="siderophore_interacting"/>
    <property type="match status" value="1"/>
</dbReference>
<dbReference type="InterPro" id="IPR013113">
    <property type="entry name" value="SIP_FAD-bd"/>
</dbReference>
<dbReference type="PANTHER" id="PTHR30157:SF0">
    <property type="entry name" value="NADPH-DEPENDENT FERRIC-CHELATE REDUCTASE"/>
    <property type="match status" value="1"/>
</dbReference>
<dbReference type="AlphaFoldDB" id="A0A2N5E6J9"/>
<dbReference type="Gene3D" id="3.40.50.80">
    <property type="entry name" value="Nucleotide-binding domain of ferredoxin-NADP reductase (FNR) module"/>
    <property type="match status" value="1"/>
</dbReference>
<dbReference type="InterPro" id="IPR017938">
    <property type="entry name" value="Riboflavin_synthase-like_b-brl"/>
</dbReference>
<dbReference type="Pfam" id="PF08021">
    <property type="entry name" value="FAD_binding_9"/>
    <property type="match status" value="1"/>
</dbReference>
<dbReference type="GO" id="GO:0016491">
    <property type="term" value="F:oxidoreductase activity"/>
    <property type="evidence" value="ECO:0007669"/>
    <property type="project" value="InterPro"/>
</dbReference>
<organism evidence="3 4">
    <name type="scientific">Chimaeribacter coloradensis</name>
    <dbReference type="NCBI Taxonomy" id="2060068"/>
    <lineage>
        <taxon>Bacteria</taxon>
        <taxon>Pseudomonadati</taxon>
        <taxon>Pseudomonadota</taxon>
        <taxon>Gammaproteobacteria</taxon>
        <taxon>Enterobacterales</taxon>
        <taxon>Yersiniaceae</taxon>
        <taxon>Chimaeribacter</taxon>
    </lineage>
</organism>
<evidence type="ECO:0000259" key="2">
    <source>
        <dbReference type="PROSITE" id="PS51384"/>
    </source>
</evidence>
<dbReference type="PROSITE" id="PS51384">
    <property type="entry name" value="FAD_FR"/>
    <property type="match status" value="1"/>
</dbReference>
<dbReference type="RefSeq" id="WP_101823834.1">
    <property type="nucleotide sequence ID" value="NZ_PJZH01000005.1"/>
</dbReference>
<dbReference type="Gene3D" id="2.40.30.10">
    <property type="entry name" value="Translation factors"/>
    <property type="match status" value="1"/>
</dbReference>
<dbReference type="InterPro" id="IPR007037">
    <property type="entry name" value="SIP_rossman_dom"/>
</dbReference>
<evidence type="ECO:0000313" key="4">
    <source>
        <dbReference type="Proteomes" id="UP000234503"/>
    </source>
</evidence>
<evidence type="ECO:0000313" key="3">
    <source>
        <dbReference type="EMBL" id="PLR36933.1"/>
    </source>
</evidence>
<dbReference type="Pfam" id="PF04954">
    <property type="entry name" value="SIP"/>
    <property type="match status" value="1"/>
</dbReference>
<dbReference type="EMBL" id="PJZH01000005">
    <property type="protein sequence ID" value="PLR36933.1"/>
    <property type="molecule type" value="Genomic_DNA"/>
</dbReference>
<dbReference type="FunFam" id="2.40.30.10:FF:000055">
    <property type="entry name" value="Siderophore-interacting family protein"/>
    <property type="match status" value="1"/>
</dbReference>
<accession>A0A2N5E6J9</accession>
<sequence>MHASTAPGLTPLPTRVRNELVFRQISVKQADTVAGCFRRIVFQGDALRGFTSGGFDDHIKLFFPDPETGELHLPQVTPEGIVWGEKRPAARDYTPLHFDAAANELTVDFFIHDQGLASDWAVAAGPGDALAMGGPRGSLIVPETYPHQIYLCDESGLPALRRRLLALAPHEGLNVTALVSHHSPDTRAYLADLGHVQCEWLPADAEQLVARMAALPLPPEDSFIWITGEGSVVKTISDALLERGADADRLRAVAYWHQK</sequence>
<comment type="caution">
    <text evidence="3">The sequence shown here is derived from an EMBL/GenBank/DDBJ whole genome shotgun (WGS) entry which is preliminary data.</text>
</comment>
<comment type="similarity">
    <text evidence="1">Belongs to the SIP oxidoreductase family.</text>
</comment>
<dbReference type="InterPro" id="IPR039261">
    <property type="entry name" value="FNR_nucleotide-bd"/>
</dbReference>
<dbReference type="OrthoDB" id="9814826at2"/>
<dbReference type="InterPro" id="IPR017927">
    <property type="entry name" value="FAD-bd_FR_type"/>
</dbReference>